<evidence type="ECO:0000313" key="4">
    <source>
        <dbReference type="WBParaSite" id="scaffold5188_cov158.g9213"/>
    </source>
</evidence>
<protein>
    <submittedName>
        <fullName evidence="4">Uncharacterized protein</fullName>
    </submittedName>
</protein>
<evidence type="ECO:0000256" key="2">
    <source>
        <dbReference type="SAM" id="Phobius"/>
    </source>
</evidence>
<dbReference type="WBParaSite" id="scaffold5188_cov158.g9213">
    <property type="protein sequence ID" value="scaffold5188_cov158.g9213"/>
    <property type="gene ID" value="scaffold5188_cov158.g9213"/>
</dbReference>
<keyword evidence="2" id="KW-1133">Transmembrane helix</keyword>
<keyword evidence="2" id="KW-0812">Transmembrane</keyword>
<reference evidence="4" key="1">
    <citation type="submission" date="2022-11" db="UniProtKB">
        <authorList>
            <consortium name="WormBaseParasite"/>
        </authorList>
    </citation>
    <scope>IDENTIFICATION</scope>
</reference>
<keyword evidence="2" id="KW-0472">Membrane</keyword>
<dbReference type="Gene3D" id="2.40.40.10">
    <property type="entry name" value="RlpA-like domain"/>
    <property type="match status" value="3"/>
</dbReference>
<name>A0A915MRG1_MELJA</name>
<dbReference type="PANTHER" id="PTHR31836">
    <property type="match status" value="1"/>
</dbReference>
<evidence type="ECO:0000256" key="1">
    <source>
        <dbReference type="ARBA" id="ARBA00022729"/>
    </source>
</evidence>
<dbReference type="PANTHER" id="PTHR31836:SF28">
    <property type="entry name" value="SRCR DOMAIN-CONTAINING PROTEIN-RELATED"/>
    <property type="match status" value="1"/>
</dbReference>
<dbReference type="Proteomes" id="UP000887561">
    <property type="component" value="Unplaced"/>
</dbReference>
<organism evidence="3 4">
    <name type="scientific">Meloidogyne javanica</name>
    <name type="common">Root-knot nematode worm</name>
    <dbReference type="NCBI Taxonomy" id="6303"/>
    <lineage>
        <taxon>Eukaryota</taxon>
        <taxon>Metazoa</taxon>
        <taxon>Ecdysozoa</taxon>
        <taxon>Nematoda</taxon>
        <taxon>Chromadorea</taxon>
        <taxon>Rhabditida</taxon>
        <taxon>Tylenchina</taxon>
        <taxon>Tylenchomorpha</taxon>
        <taxon>Tylenchoidea</taxon>
        <taxon>Meloidogynidae</taxon>
        <taxon>Meloidogyninae</taxon>
        <taxon>Meloidogyne</taxon>
        <taxon>Meloidogyne incognita group</taxon>
    </lineage>
</organism>
<dbReference type="InterPro" id="IPR036908">
    <property type="entry name" value="RlpA-like_sf"/>
</dbReference>
<keyword evidence="1" id="KW-0732">Signal</keyword>
<feature type="transmembrane region" description="Helical" evidence="2">
    <location>
        <begin position="138"/>
        <end position="157"/>
    </location>
</feature>
<evidence type="ECO:0000313" key="3">
    <source>
        <dbReference type="Proteomes" id="UP000887561"/>
    </source>
</evidence>
<dbReference type="AlphaFoldDB" id="A0A915MRG1"/>
<keyword evidence="3" id="KW-1185">Reference proteome</keyword>
<feature type="transmembrane region" description="Helical" evidence="2">
    <location>
        <begin position="6"/>
        <end position="25"/>
    </location>
</feature>
<accession>A0A915MRG1</accession>
<proteinExistence type="predicted"/>
<dbReference type="SUPFAM" id="SSF50685">
    <property type="entry name" value="Barwin-like endoglucanases"/>
    <property type="match status" value="3"/>
</dbReference>
<dbReference type="InterPro" id="IPR051477">
    <property type="entry name" value="Expansin_CellWall"/>
</dbReference>
<sequence length="381" mass="42679">MFNHNVHFLFTIIPFLIIISSIHGWELDKPFTGSISFYSDLLYGWCVNKPTDSEHDFQDPLCHVCLKVEYNGKCITVPVRDICYPNECSATDAKLSQPAFEKLENLSVGSIQNATLTFVKCDGVTDGSKDTKMFTHNVHFLFTIIPFLLIISSIHGWDLDEPFTGSLSFYNETYYGWCVTKLTEADHEMLVAVSRTLFIKGIFPSQDPLCHVCLKVDYNGKCITVPVRDICHENECSATHAILSQPAFEKLESLSVGSVQNATLTFVNFILGWKLNQPFTGSISFYAKNRYGFCVVAPTDAENDFKDPLCHVCLKVDYNGKCITVPVRDFCQECSATHAKLSKPAFEKLESLSVGSVQNATLTFVKCDGVTDENKDSKKIK</sequence>